<protein>
    <submittedName>
        <fullName evidence="1">Uncharacterized protein</fullName>
    </submittedName>
</protein>
<reference evidence="2" key="1">
    <citation type="journal article" date="2022" name="Mol. Ecol. Resour.">
        <title>The genomes of chicory, endive, great burdock and yacon provide insights into Asteraceae palaeo-polyploidization history and plant inulin production.</title>
        <authorList>
            <person name="Fan W."/>
            <person name="Wang S."/>
            <person name="Wang H."/>
            <person name="Wang A."/>
            <person name="Jiang F."/>
            <person name="Liu H."/>
            <person name="Zhao H."/>
            <person name="Xu D."/>
            <person name="Zhang Y."/>
        </authorList>
    </citation>
    <scope>NUCLEOTIDE SEQUENCE [LARGE SCALE GENOMIC DNA]</scope>
    <source>
        <strain evidence="2">cv. Niubang</strain>
    </source>
</reference>
<dbReference type="EMBL" id="CM042057">
    <property type="protein sequence ID" value="KAI3693300.1"/>
    <property type="molecule type" value="Genomic_DNA"/>
</dbReference>
<dbReference type="Proteomes" id="UP001055879">
    <property type="component" value="Linkage Group LG11"/>
</dbReference>
<gene>
    <name evidence="1" type="ORF">L6452_33134</name>
</gene>
<reference evidence="1 2" key="2">
    <citation type="journal article" date="2022" name="Mol. Ecol. Resour.">
        <title>The genomes of chicory, endive, great burdock and yacon provide insights into Asteraceae paleo-polyploidization history and plant inulin production.</title>
        <authorList>
            <person name="Fan W."/>
            <person name="Wang S."/>
            <person name="Wang H."/>
            <person name="Wang A."/>
            <person name="Jiang F."/>
            <person name="Liu H."/>
            <person name="Zhao H."/>
            <person name="Xu D."/>
            <person name="Zhang Y."/>
        </authorList>
    </citation>
    <scope>NUCLEOTIDE SEQUENCE [LARGE SCALE GENOMIC DNA]</scope>
    <source>
        <strain evidence="2">cv. Niubang</strain>
    </source>
</reference>
<comment type="caution">
    <text evidence="1">The sequence shown here is derived from an EMBL/GenBank/DDBJ whole genome shotgun (WGS) entry which is preliminary data.</text>
</comment>
<proteinExistence type="predicted"/>
<accession>A0ACB8Z7N4</accession>
<organism evidence="1 2">
    <name type="scientific">Arctium lappa</name>
    <name type="common">Greater burdock</name>
    <name type="synonym">Lappa major</name>
    <dbReference type="NCBI Taxonomy" id="4217"/>
    <lineage>
        <taxon>Eukaryota</taxon>
        <taxon>Viridiplantae</taxon>
        <taxon>Streptophyta</taxon>
        <taxon>Embryophyta</taxon>
        <taxon>Tracheophyta</taxon>
        <taxon>Spermatophyta</taxon>
        <taxon>Magnoliopsida</taxon>
        <taxon>eudicotyledons</taxon>
        <taxon>Gunneridae</taxon>
        <taxon>Pentapetalae</taxon>
        <taxon>asterids</taxon>
        <taxon>campanulids</taxon>
        <taxon>Asterales</taxon>
        <taxon>Asteraceae</taxon>
        <taxon>Carduoideae</taxon>
        <taxon>Cardueae</taxon>
        <taxon>Arctiinae</taxon>
        <taxon>Arctium</taxon>
    </lineage>
</organism>
<keyword evidence="2" id="KW-1185">Reference proteome</keyword>
<name>A0ACB8Z7N4_ARCLA</name>
<sequence>METESTSGHRIAVVDSYEQNNSKRRSYSVFEVPSNFFDFFRFVEWISTTTATENTLDERDAAEEKNFSCSERFTCNTCNSSFESLHDQRFHFKSDFHRFNVKLSIAGKDTVKEDDFDEWSSTSFVKDYDISSISGSEDEDETGFGDLSDLTRGLLGSKKQKLFLHLPNGELISLWKCLLLGDSEKVLLEHDLSGSMKDDDSVTVREVTEKLINVIHEPRDNTHFRVMLIASGGHFSGCVFDGNSVVAHKTFHRYVTRAKAGKRQSSEDASGKIAHSAGASIRRHNELALKKDIQELLAAWKPYIDASACIFIHAPSHNQQLLFDGQTPCFSCQRNVIRRIPLTVRRPTFKEAQRLYKILTQISIEPDEEIVPIIKEKSISSLGKENLRNNLDKRDVSEDSFVENPEIIRMSLPLHEAAKAGNADKVLELLEQGFDPCVVDERGRTPYRLAAGKEVRNMFRRFMALNMDKWDWRAAKVPSPLTKEMEVSQNAKQANKDAKRKARAKEVKVLRKAREKKAQGTHRSTSKVIGVLALVIGSLLVIAFGQMGRGRTGKNIR</sequence>
<evidence type="ECO:0000313" key="1">
    <source>
        <dbReference type="EMBL" id="KAI3693300.1"/>
    </source>
</evidence>
<evidence type="ECO:0000313" key="2">
    <source>
        <dbReference type="Proteomes" id="UP001055879"/>
    </source>
</evidence>